<reference evidence="1 2" key="1">
    <citation type="submission" date="2016-10" db="EMBL/GenBank/DDBJ databases">
        <authorList>
            <person name="de Groot N.N."/>
        </authorList>
    </citation>
    <scope>NUCLEOTIDE SEQUENCE [LARGE SCALE GENOMIC DNA]</scope>
    <source>
        <strain evidence="1 2">DSM 2179</strain>
    </source>
</reference>
<dbReference type="Pfam" id="PF13242">
    <property type="entry name" value="Hydrolase_like"/>
    <property type="match status" value="1"/>
</dbReference>
<dbReference type="SUPFAM" id="SSF56784">
    <property type="entry name" value="HAD-like"/>
    <property type="match status" value="1"/>
</dbReference>
<accession>A0A1H7BY99</accession>
<organism evidence="1 2">
    <name type="scientific">Propionispira arboris</name>
    <dbReference type="NCBI Taxonomy" id="84035"/>
    <lineage>
        <taxon>Bacteria</taxon>
        <taxon>Bacillati</taxon>
        <taxon>Bacillota</taxon>
        <taxon>Negativicutes</taxon>
        <taxon>Selenomonadales</taxon>
        <taxon>Selenomonadaceae</taxon>
        <taxon>Propionispira</taxon>
    </lineage>
</organism>
<dbReference type="GO" id="GO:0005737">
    <property type="term" value="C:cytoplasm"/>
    <property type="evidence" value="ECO:0007669"/>
    <property type="project" value="TreeGrafter"/>
</dbReference>
<dbReference type="RefSeq" id="WP_091833934.1">
    <property type="nucleotide sequence ID" value="NZ_FNZK01000018.1"/>
</dbReference>
<name>A0A1H7BY99_9FIRM</name>
<evidence type="ECO:0000313" key="2">
    <source>
        <dbReference type="Proteomes" id="UP000199662"/>
    </source>
</evidence>
<dbReference type="EMBL" id="FNZK01000018">
    <property type="protein sequence ID" value="SEJ82176.1"/>
    <property type="molecule type" value="Genomic_DNA"/>
</dbReference>
<keyword evidence="2" id="KW-1185">Reference proteome</keyword>
<evidence type="ECO:0000313" key="1">
    <source>
        <dbReference type="EMBL" id="SEJ82176.1"/>
    </source>
</evidence>
<dbReference type="GO" id="GO:0016791">
    <property type="term" value="F:phosphatase activity"/>
    <property type="evidence" value="ECO:0007669"/>
    <property type="project" value="TreeGrafter"/>
</dbReference>
<protein>
    <submittedName>
        <fullName evidence="1">NagD protein</fullName>
    </submittedName>
</protein>
<dbReference type="AlphaFoldDB" id="A0A1H7BY99"/>
<dbReference type="InterPro" id="IPR036412">
    <property type="entry name" value="HAD-like_sf"/>
</dbReference>
<sequence length="271" mass="30276">MSTAYENVSCFIFDLDGCIYAGDDLYDGAKECIALLQLKNKRVLFLTNNSADSAAYISEKLNTMGIPSVPADIITALDLVGFYLYNRYGFIRAAVVGTAALEESLAKCGHQVVALGTQADCDFVVVGLDSQFNYEKIFQSVQHLQRGAKLIAANMDFNRPGQNFKVFPETGSLYYAIKKAANIQKIEYAGKPNPFAFQYIIDTFNLLPIQCMMIGDNPYTDIVGAQEVGFKTVWLSHHQMYPVELIENPDVIMKDISVLYDQLNQFYGERL</sequence>
<dbReference type="Proteomes" id="UP000199662">
    <property type="component" value="Unassembled WGS sequence"/>
</dbReference>
<dbReference type="Pfam" id="PF13344">
    <property type="entry name" value="Hydrolase_6"/>
    <property type="match status" value="1"/>
</dbReference>
<dbReference type="PANTHER" id="PTHR19288:SF46">
    <property type="entry name" value="HALOACID DEHALOGENASE-LIKE HYDROLASE DOMAIN-CONTAINING PROTEIN 2"/>
    <property type="match status" value="1"/>
</dbReference>
<dbReference type="InterPro" id="IPR023214">
    <property type="entry name" value="HAD_sf"/>
</dbReference>
<gene>
    <name evidence="1" type="ORF">SAMN05660742_11858</name>
</gene>
<proteinExistence type="predicted"/>
<dbReference type="Gene3D" id="3.40.50.1000">
    <property type="entry name" value="HAD superfamily/HAD-like"/>
    <property type="match status" value="2"/>
</dbReference>
<dbReference type="PANTHER" id="PTHR19288">
    <property type="entry name" value="4-NITROPHENYLPHOSPHATASE-RELATED"/>
    <property type="match status" value="1"/>
</dbReference>
<dbReference type="NCBIfam" id="TIGR01460">
    <property type="entry name" value="HAD-SF-IIA"/>
    <property type="match status" value="1"/>
</dbReference>
<dbReference type="STRING" id="84035.SAMN05660742_11858"/>
<dbReference type="InterPro" id="IPR006357">
    <property type="entry name" value="HAD-SF_hydro_IIA"/>
</dbReference>